<feature type="signal peptide" evidence="1">
    <location>
        <begin position="1"/>
        <end position="15"/>
    </location>
</feature>
<dbReference type="EMBL" id="KV750103">
    <property type="protein sequence ID" value="OCL06269.1"/>
    <property type="molecule type" value="Genomic_DNA"/>
</dbReference>
<feature type="chain" id="PRO_5034915514" description="AA1-like domain-containing protein" evidence="1">
    <location>
        <begin position="16"/>
        <end position="165"/>
    </location>
</feature>
<evidence type="ECO:0008006" key="4">
    <source>
        <dbReference type="Google" id="ProtNLM"/>
    </source>
</evidence>
<evidence type="ECO:0000256" key="1">
    <source>
        <dbReference type="SAM" id="SignalP"/>
    </source>
</evidence>
<keyword evidence="1" id="KW-0732">Signal</keyword>
<keyword evidence="3" id="KW-1185">Reference proteome</keyword>
<accession>A0A8E2JQX2</accession>
<reference evidence="2 3" key="1">
    <citation type="journal article" date="2016" name="Nat. Commun.">
        <title>Ectomycorrhizal ecology is imprinted in the genome of the dominant symbiotic fungus Cenococcum geophilum.</title>
        <authorList>
            <consortium name="DOE Joint Genome Institute"/>
            <person name="Peter M."/>
            <person name="Kohler A."/>
            <person name="Ohm R.A."/>
            <person name="Kuo A."/>
            <person name="Krutzmann J."/>
            <person name="Morin E."/>
            <person name="Arend M."/>
            <person name="Barry K.W."/>
            <person name="Binder M."/>
            <person name="Choi C."/>
            <person name="Clum A."/>
            <person name="Copeland A."/>
            <person name="Grisel N."/>
            <person name="Haridas S."/>
            <person name="Kipfer T."/>
            <person name="LaButti K."/>
            <person name="Lindquist E."/>
            <person name="Lipzen A."/>
            <person name="Maire R."/>
            <person name="Meier B."/>
            <person name="Mihaltcheva S."/>
            <person name="Molinier V."/>
            <person name="Murat C."/>
            <person name="Poggeler S."/>
            <person name="Quandt C.A."/>
            <person name="Sperisen C."/>
            <person name="Tritt A."/>
            <person name="Tisserant E."/>
            <person name="Crous P.W."/>
            <person name="Henrissat B."/>
            <person name="Nehls U."/>
            <person name="Egli S."/>
            <person name="Spatafora J.W."/>
            <person name="Grigoriev I.V."/>
            <person name="Martin F.M."/>
        </authorList>
    </citation>
    <scope>NUCLEOTIDE SEQUENCE [LARGE SCALE GENOMIC DNA]</scope>
    <source>
        <strain evidence="2 3">CBS 207.34</strain>
    </source>
</reference>
<proteinExistence type="predicted"/>
<organism evidence="2 3">
    <name type="scientific">Glonium stellatum</name>
    <dbReference type="NCBI Taxonomy" id="574774"/>
    <lineage>
        <taxon>Eukaryota</taxon>
        <taxon>Fungi</taxon>
        <taxon>Dikarya</taxon>
        <taxon>Ascomycota</taxon>
        <taxon>Pezizomycotina</taxon>
        <taxon>Dothideomycetes</taxon>
        <taxon>Pleosporomycetidae</taxon>
        <taxon>Gloniales</taxon>
        <taxon>Gloniaceae</taxon>
        <taxon>Glonium</taxon>
    </lineage>
</organism>
<sequence>MLFATLSTIFLSALALTSPTPNIHPRQAYNITFTVTNFTAFMADPYIEGTQSNLSFHVVDPRPKYYTEVDCVIPPTYFSLYAITALYEYCGNHSLNFMFLFEDGEVSISRGWTDDAGNSFTASGSLNPYWNENGPSANVTVTPTGKLYTRKSAWMFPVNRLQKNG</sequence>
<evidence type="ECO:0000313" key="3">
    <source>
        <dbReference type="Proteomes" id="UP000250140"/>
    </source>
</evidence>
<evidence type="ECO:0000313" key="2">
    <source>
        <dbReference type="EMBL" id="OCL06269.1"/>
    </source>
</evidence>
<gene>
    <name evidence="2" type="ORF">AOQ84DRAFT_378781</name>
</gene>
<dbReference type="Proteomes" id="UP000250140">
    <property type="component" value="Unassembled WGS sequence"/>
</dbReference>
<dbReference type="OrthoDB" id="3782277at2759"/>
<dbReference type="AlphaFoldDB" id="A0A8E2JQX2"/>
<protein>
    <recommendedName>
        <fullName evidence="4">AA1-like domain-containing protein</fullName>
    </recommendedName>
</protein>
<name>A0A8E2JQX2_9PEZI</name>